<keyword evidence="1" id="KW-0813">Transport</keyword>
<evidence type="ECO:0000256" key="4">
    <source>
        <dbReference type="ARBA" id="ARBA00022737"/>
    </source>
</evidence>
<dbReference type="GO" id="GO:0046872">
    <property type="term" value="F:metal ion binding"/>
    <property type="evidence" value="ECO:0007669"/>
    <property type="project" value="UniProtKB-KW"/>
</dbReference>
<dbReference type="EMBL" id="BDGJ01000161">
    <property type="protein sequence ID" value="GAW93546.1"/>
    <property type="molecule type" value="Genomic_DNA"/>
</dbReference>
<evidence type="ECO:0000259" key="8">
    <source>
        <dbReference type="PROSITE" id="PS51379"/>
    </source>
</evidence>
<dbReference type="GO" id="GO:0051539">
    <property type="term" value="F:4 iron, 4 sulfur cluster binding"/>
    <property type="evidence" value="ECO:0007669"/>
    <property type="project" value="UniProtKB-KW"/>
</dbReference>
<evidence type="ECO:0000256" key="3">
    <source>
        <dbReference type="ARBA" id="ARBA00022723"/>
    </source>
</evidence>
<protein>
    <submittedName>
        <fullName evidence="9">Indolepyruvate ferredoxin oxidoreductase, alpha/beta subunit</fullName>
    </submittedName>
</protein>
<keyword evidence="3" id="KW-0479">Metal-binding</keyword>
<feature type="domain" description="4Fe-4S ferredoxin-type" evidence="8">
    <location>
        <begin position="32"/>
        <end position="60"/>
    </location>
</feature>
<evidence type="ECO:0000256" key="7">
    <source>
        <dbReference type="ARBA" id="ARBA00023014"/>
    </source>
</evidence>
<dbReference type="PANTHER" id="PTHR43687:SF6">
    <property type="entry name" value="L-ASPARTATE SEMIALDEHYDE SULFURTRANSFERASE IRON-SULFUR SUBUNIT"/>
    <property type="match status" value="1"/>
</dbReference>
<dbReference type="PANTHER" id="PTHR43687">
    <property type="entry name" value="ADENYLYLSULFATE REDUCTASE, BETA SUBUNIT"/>
    <property type="match status" value="1"/>
</dbReference>
<keyword evidence="6" id="KW-0408">Iron</keyword>
<evidence type="ECO:0000256" key="1">
    <source>
        <dbReference type="ARBA" id="ARBA00022448"/>
    </source>
</evidence>
<dbReference type="InterPro" id="IPR017896">
    <property type="entry name" value="4Fe4S_Fe-S-bd"/>
</dbReference>
<keyword evidence="10" id="KW-1185">Reference proteome</keyword>
<evidence type="ECO:0000313" key="9">
    <source>
        <dbReference type="EMBL" id="GAW93546.1"/>
    </source>
</evidence>
<keyword evidence="5" id="KW-0249">Electron transport</keyword>
<name>A0A1Z5HVI7_9FIRM</name>
<dbReference type="Gene3D" id="3.30.70.20">
    <property type="match status" value="1"/>
</dbReference>
<dbReference type="InterPro" id="IPR017900">
    <property type="entry name" value="4Fe4S_Fe_S_CS"/>
</dbReference>
<dbReference type="OrthoDB" id="9804603at2"/>
<keyword evidence="9" id="KW-0670">Pyruvate</keyword>
<gene>
    <name evidence="9" type="ORF">KKC1_26770</name>
</gene>
<keyword evidence="4" id="KW-0677">Repeat</keyword>
<dbReference type="Proteomes" id="UP000197032">
    <property type="component" value="Unassembled WGS sequence"/>
</dbReference>
<dbReference type="Pfam" id="PF13237">
    <property type="entry name" value="Fer4_10"/>
    <property type="match status" value="1"/>
</dbReference>
<comment type="caution">
    <text evidence="9">The sequence shown here is derived from an EMBL/GenBank/DDBJ whole genome shotgun (WGS) entry which is preliminary data.</text>
</comment>
<evidence type="ECO:0000256" key="6">
    <source>
        <dbReference type="ARBA" id="ARBA00023004"/>
    </source>
</evidence>
<sequence length="60" mass="6558">MRIVKVDTELCNGCGECVQQCPTEVFDIVDGKANGANTENCMACRLCETVCPNYAIQVQE</sequence>
<dbReference type="InterPro" id="IPR050572">
    <property type="entry name" value="Fe-S_Ferredoxin"/>
</dbReference>
<organism evidence="9 10">
    <name type="scientific">Calderihabitans maritimus</name>
    <dbReference type="NCBI Taxonomy" id="1246530"/>
    <lineage>
        <taxon>Bacteria</taxon>
        <taxon>Bacillati</taxon>
        <taxon>Bacillota</taxon>
        <taxon>Clostridia</taxon>
        <taxon>Neomoorellales</taxon>
        <taxon>Calderihabitantaceae</taxon>
        <taxon>Calderihabitans</taxon>
    </lineage>
</organism>
<reference evidence="10" key="1">
    <citation type="journal article" date="2017" name="Appl. Environ. Microbiol.">
        <title>Genomic analysis of Calderihabitans maritimus KKC1, a thermophilic hydrogenogenic carboxydotrophic bacterium isolated from marine sediment.</title>
        <authorList>
            <person name="Omae K."/>
            <person name="Yoneda Y."/>
            <person name="Fukuyama Y."/>
            <person name="Yoshida T."/>
            <person name="Sako Y."/>
        </authorList>
    </citation>
    <scope>NUCLEOTIDE SEQUENCE [LARGE SCALE GENOMIC DNA]</scope>
    <source>
        <strain evidence="10">KKC1</strain>
    </source>
</reference>
<keyword evidence="7" id="KW-0411">Iron-sulfur</keyword>
<feature type="domain" description="4Fe-4S ferredoxin-type" evidence="8">
    <location>
        <begin position="2"/>
        <end position="31"/>
    </location>
</feature>
<dbReference type="SUPFAM" id="SSF54862">
    <property type="entry name" value="4Fe-4S ferredoxins"/>
    <property type="match status" value="1"/>
</dbReference>
<dbReference type="PROSITE" id="PS00198">
    <property type="entry name" value="4FE4S_FER_1"/>
    <property type="match status" value="2"/>
</dbReference>
<dbReference type="PROSITE" id="PS51379">
    <property type="entry name" value="4FE4S_FER_2"/>
    <property type="match status" value="2"/>
</dbReference>
<proteinExistence type="predicted"/>
<accession>A0A1Z5HVI7</accession>
<evidence type="ECO:0000256" key="2">
    <source>
        <dbReference type="ARBA" id="ARBA00022485"/>
    </source>
</evidence>
<evidence type="ECO:0000256" key="5">
    <source>
        <dbReference type="ARBA" id="ARBA00022982"/>
    </source>
</evidence>
<dbReference type="RefSeq" id="WP_088554656.1">
    <property type="nucleotide sequence ID" value="NZ_BDGJ01000161.1"/>
</dbReference>
<keyword evidence="2" id="KW-0004">4Fe-4S</keyword>
<dbReference type="AlphaFoldDB" id="A0A1Z5HVI7"/>
<evidence type="ECO:0000313" key="10">
    <source>
        <dbReference type="Proteomes" id="UP000197032"/>
    </source>
</evidence>